<feature type="domain" description="ResB-like" evidence="8">
    <location>
        <begin position="345"/>
        <end position="420"/>
    </location>
</feature>
<feature type="transmembrane region" description="Helical" evidence="6">
    <location>
        <begin position="12"/>
        <end position="31"/>
    </location>
</feature>
<feature type="transmembrane region" description="Helical" evidence="6">
    <location>
        <begin position="817"/>
        <end position="836"/>
    </location>
</feature>
<feature type="transmembrane region" description="Helical" evidence="6">
    <location>
        <begin position="755"/>
        <end position="772"/>
    </location>
</feature>
<dbReference type="InterPro" id="IPR045062">
    <property type="entry name" value="Cyt_c_biogenesis_CcsA/CcmC"/>
</dbReference>
<evidence type="ECO:0000313" key="10">
    <source>
        <dbReference type="Proteomes" id="UP001610104"/>
    </source>
</evidence>
<dbReference type="Pfam" id="PF05140">
    <property type="entry name" value="ResB"/>
    <property type="match status" value="1"/>
</dbReference>
<feature type="transmembrane region" description="Helical" evidence="6">
    <location>
        <begin position="965"/>
        <end position="983"/>
    </location>
</feature>
<comment type="caution">
    <text evidence="9">The sequence shown here is derived from an EMBL/GenBank/DDBJ whole genome shotgun (WGS) entry which is preliminary data.</text>
</comment>
<feature type="transmembrane region" description="Helical" evidence="6">
    <location>
        <begin position="878"/>
        <end position="908"/>
    </location>
</feature>
<evidence type="ECO:0000256" key="2">
    <source>
        <dbReference type="ARBA" id="ARBA00022692"/>
    </source>
</evidence>
<organism evidence="9 10">
    <name type="scientific">Gaetbulibacter aquiaggeris</name>
    <dbReference type="NCBI Taxonomy" id="1735373"/>
    <lineage>
        <taxon>Bacteria</taxon>
        <taxon>Pseudomonadati</taxon>
        <taxon>Bacteroidota</taxon>
        <taxon>Flavobacteriia</taxon>
        <taxon>Flavobacteriales</taxon>
        <taxon>Flavobacteriaceae</taxon>
        <taxon>Gaetbulibacter</taxon>
    </lineage>
</organism>
<keyword evidence="3" id="KW-0201">Cytochrome c-type biogenesis</keyword>
<protein>
    <submittedName>
        <fullName evidence="9">Cytochrome c biogenesis protein CcsA</fullName>
    </submittedName>
</protein>
<dbReference type="PANTHER" id="PTHR30071:SF1">
    <property type="entry name" value="CYTOCHROME B_B6 PROTEIN-RELATED"/>
    <property type="match status" value="1"/>
</dbReference>
<keyword evidence="10" id="KW-1185">Reference proteome</keyword>
<dbReference type="EMBL" id="JBAWKC010000004">
    <property type="protein sequence ID" value="MFH6769727.1"/>
    <property type="molecule type" value="Genomic_DNA"/>
</dbReference>
<feature type="transmembrane region" description="Helical" evidence="6">
    <location>
        <begin position="76"/>
        <end position="98"/>
    </location>
</feature>
<dbReference type="PANTHER" id="PTHR30071">
    <property type="entry name" value="HEME EXPORTER PROTEIN C"/>
    <property type="match status" value="1"/>
</dbReference>
<name>A0ABW7MVJ6_9FLAO</name>
<dbReference type="InterPro" id="IPR002541">
    <property type="entry name" value="Cyt_c_assembly"/>
</dbReference>
<sequence>MKKLLKIIFSPRTTLGLLVIFAIAMAVATFIENSYDTTTAKILIYNAKWFELLMLLMILNFIGSIPRYNLLTKKRFSGFLFHTAFIIIIIGAGVTRYAGFEGTMHIREGDSSNYIFSDQTYLNVRANDGVQDYSIDQLLTFGMLTDNSFKVDLKTANKGTVEISYKNYLKKAQETYVEGTENGFTILYLTVSDDGGHQHEIQLKEGEIKMMHNTPLAFNNNQRPDALNITENADGLFISYPASIITAAMPAMTEGLIQKDSLGAFTPMVLYQPEGSGIAVVITKITQHNTVKYVESTTEENLPGALILDVKHNGASQEVTILGGPGYIDNFQEVPLSDISLKLAYGVKKIELPFSLQLRKFELERYAGSMSPSSYASEVTLIDPTKGIKQDHRIFMNNVLDYGGYRFFQSSYDQDEKGTVLSVNHDFWGTWITYLGYALMIIGFVWTLFNKNSRYWELMGKIRNLRAQRKGLTLLLVVLLSTSSLFAQQQQAHEHQVNPYSVSKEHANKFGELIVQNYEGRFAPVHTLAIDVMHKIGRKDKFVIPGRGEMSAMQVFLDMPINADFWKAQKIIYVREKSVTDVIGITGKYVAFSDFFNDKGAYKLQSFAETAFRKPDAERNTFDKEIIKVNERLEIFMMTFQGHMLDIFPVQNSENNKWVSWEDQLAQQPLTGPLKIINDDLQLPVLNYSGIMRSYFIELIEAAKTADYKKADKLLGYLKSIQRQSTAADIIPSVTKIEKEISYNKSNIFINLKNVYGLLSVLLLFLAFVDNLRTKKSKILTWSLNTCIALLAVGFLYHTYGMGMRWYLSGHAPWSNGYEALILVSWASLLAGFSFMRYSKITLAATALLAFFTLMTASHSSYDPQLTNLQPVLKSYWLIIHVATLTISYGFLGLGFVLGLFNMGIYLFKNPKNSNRLSLITKELTHINEMNLTIGLFLATIGTFLGGVWANESWGRYWGWDAKETWALIITVVYTIILHMRLAPKIKGEFIFNVAAIFGFASVLMTFLGVNYYFTKGMHSYANGETPVFPIWAWITIIMIIIFIVIAGIKERTNKMYNVKE</sequence>
<evidence type="ECO:0000256" key="4">
    <source>
        <dbReference type="ARBA" id="ARBA00022989"/>
    </source>
</evidence>
<feature type="transmembrane region" description="Helical" evidence="6">
    <location>
        <begin position="1029"/>
        <end position="1049"/>
    </location>
</feature>
<dbReference type="Proteomes" id="UP001610104">
    <property type="component" value="Unassembled WGS sequence"/>
</dbReference>
<dbReference type="SUPFAM" id="SSF81665">
    <property type="entry name" value="Calcium ATPase, transmembrane domain M"/>
    <property type="match status" value="1"/>
</dbReference>
<feature type="domain" description="Cytochrome c assembly protein" evidence="7">
    <location>
        <begin position="814"/>
        <end position="1013"/>
    </location>
</feature>
<comment type="subcellular location">
    <subcellularLocation>
        <location evidence="1">Membrane</location>
        <topology evidence="1">Multi-pass membrane protein</topology>
    </subcellularLocation>
</comment>
<dbReference type="InterPro" id="IPR007816">
    <property type="entry name" value="ResB-like_domain"/>
</dbReference>
<feature type="transmembrane region" description="Helical" evidence="6">
    <location>
        <begin position="428"/>
        <end position="449"/>
    </location>
</feature>
<evidence type="ECO:0000256" key="6">
    <source>
        <dbReference type="SAM" id="Phobius"/>
    </source>
</evidence>
<gene>
    <name evidence="9" type="primary">ccsA</name>
    <name evidence="9" type="ORF">V8G56_13320</name>
</gene>
<dbReference type="RefSeq" id="WP_395438948.1">
    <property type="nucleotide sequence ID" value="NZ_JBAWKC010000004.1"/>
</dbReference>
<feature type="transmembrane region" description="Helical" evidence="6">
    <location>
        <begin position="929"/>
        <end position="950"/>
    </location>
</feature>
<reference evidence="9 10" key="1">
    <citation type="submission" date="2024-02" db="EMBL/GenBank/DDBJ databases">
        <title>A Gaetbulibacter species isolated from tidal flats and genomic insights of their niches.</title>
        <authorList>
            <person name="Ye Y."/>
        </authorList>
    </citation>
    <scope>NUCLEOTIDE SEQUENCE [LARGE SCALE GENOMIC DNA]</scope>
    <source>
        <strain evidence="9 10">KEM-8</strain>
    </source>
</reference>
<feature type="transmembrane region" description="Helical" evidence="6">
    <location>
        <begin position="841"/>
        <end position="858"/>
    </location>
</feature>
<feature type="transmembrane region" description="Helical" evidence="6">
    <location>
        <begin position="470"/>
        <end position="487"/>
    </location>
</feature>
<dbReference type="Pfam" id="PF01578">
    <property type="entry name" value="Cytochrom_C_asm"/>
    <property type="match status" value="1"/>
</dbReference>
<feature type="transmembrane region" description="Helical" evidence="6">
    <location>
        <begin position="43"/>
        <end position="64"/>
    </location>
</feature>
<dbReference type="InterPro" id="IPR023298">
    <property type="entry name" value="ATPase_P-typ_TM_dom_sf"/>
</dbReference>
<evidence type="ECO:0000313" key="9">
    <source>
        <dbReference type="EMBL" id="MFH6769727.1"/>
    </source>
</evidence>
<proteinExistence type="predicted"/>
<keyword evidence="4 6" id="KW-1133">Transmembrane helix</keyword>
<keyword evidence="5 6" id="KW-0472">Membrane</keyword>
<evidence type="ECO:0000259" key="8">
    <source>
        <dbReference type="Pfam" id="PF05140"/>
    </source>
</evidence>
<evidence type="ECO:0000256" key="3">
    <source>
        <dbReference type="ARBA" id="ARBA00022748"/>
    </source>
</evidence>
<accession>A0ABW7MVJ6</accession>
<keyword evidence="2 6" id="KW-0812">Transmembrane</keyword>
<feature type="transmembrane region" description="Helical" evidence="6">
    <location>
        <begin position="990"/>
        <end position="1014"/>
    </location>
</feature>
<evidence type="ECO:0000256" key="5">
    <source>
        <dbReference type="ARBA" id="ARBA00023136"/>
    </source>
</evidence>
<evidence type="ECO:0000259" key="7">
    <source>
        <dbReference type="Pfam" id="PF01578"/>
    </source>
</evidence>
<feature type="transmembrane region" description="Helical" evidence="6">
    <location>
        <begin position="779"/>
        <end position="797"/>
    </location>
</feature>
<evidence type="ECO:0000256" key="1">
    <source>
        <dbReference type="ARBA" id="ARBA00004141"/>
    </source>
</evidence>